<dbReference type="Proteomes" id="UP000324222">
    <property type="component" value="Unassembled WGS sequence"/>
</dbReference>
<accession>A0A5B7DJE8</accession>
<proteinExistence type="predicted"/>
<sequence length="88" mass="10117">MRFGRRVRWLMCMVMAPHWECREGWPSKCGRVVTGVGTLKFYRHFMLPLSLSIAFLKPSLALSRIGVGGPGCQKLFKVKCTRTYTELH</sequence>
<protein>
    <submittedName>
        <fullName evidence="1">Uncharacterized protein</fullName>
    </submittedName>
</protein>
<evidence type="ECO:0000313" key="1">
    <source>
        <dbReference type="EMBL" id="MPC21652.1"/>
    </source>
</evidence>
<name>A0A5B7DJE8_PORTR</name>
<evidence type="ECO:0000313" key="2">
    <source>
        <dbReference type="Proteomes" id="UP000324222"/>
    </source>
</evidence>
<reference evidence="1 2" key="1">
    <citation type="submission" date="2019-05" db="EMBL/GenBank/DDBJ databases">
        <title>Another draft genome of Portunus trituberculatus and its Hox gene families provides insights of decapod evolution.</title>
        <authorList>
            <person name="Jeong J.-H."/>
            <person name="Song I."/>
            <person name="Kim S."/>
            <person name="Choi T."/>
            <person name="Kim D."/>
            <person name="Ryu S."/>
            <person name="Kim W."/>
        </authorList>
    </citation>
    <scope>NUCLEOTIDE SEQUENCE [LARGE SCALE GENOMIC DNA]</scope>
    <source>
        <tissue evidence="1">Muscle</tissue>
    </source>
</reference>
<dbReference type="EMBL" id="VSRR010000999">
    <property type="protein sequence ID" value="MPC21652.1"/>
    <property type="molecule type" value="Genomic_DNA"/>
</dbReference>
<dbReference type="AlphaFoldDB" id="A0A5B7DJE8"/>
<gene>
    <name evidence="1" type="ORF">E2C01_014644</name>
</gene>
<keyword evidence="2" id="KW-1185">Reference proteome</keyword>
<comment type="caution">
    <text evidence="1">The sequence shown here is derived from an EMBL/GenBank/DDBJ whole genome shotgun (WGS) entry which is preliminary data.</text>
</comment>
<organism evidence="1 2">
    <name type="scientific">Portunus trituberculatus</name>
    <name type="common">Swimming crab</name>
    <name type="synonym">Neptunus trituberculatus</name>
    <dbReference type="NCBI Taxonomy" id="210409"/>
    <lineage>
        <taxon>Eukaryota</taxon>
        <taxon>Metazoa</taxon>
        <taxon>Ecdysozoa</taxon>
        <taxon>Arthropoda</taxon>
        <taxon>Crustacea</taxon>
        <taxon>Multicrustacea</taxon>
        <taxon>Malacostraca</taxon>
        <taxon>Eumalacostraca</taxon>
        <taxon>Eucarida</taxon>
        <taxon>Decapoda</taxon>
        <taxon>Pleocyemata</taxon>
        <taxon>Brachyura</taxon>
        <taxon>Eubrachyura</taxon>
        <taxon>Portunoidea</taxon>
        <taxon>Portunidae</taxon>
        <taxon>Portuninae</taxon>
        <taxon>Portunus</taxon>
    </lineage>
</organism>